<accession>A0A8J6LBN8</accession>
<dbReference type="Proteomes" id="UP000719412">
    <property type="component" value="Unassembled WGS sequence"/>
</dbReference>
<dbReference type="EMBL" id="JABDTM020023690">
    <property type="protein sequence ID" value="KAH0814985.1"/>
    <property type="molecule type" value="Genomic_DNA"/>
</dbReference>
<evidence type="ECO:0000256" key="1">
    <source>
        <dbReference type="SAM" id="MobiDB-lite"/>
    </source>
</evidence>
<comment type="caution">
    <text evidence="3">The sequence shown here is derived from an EMBL/GenBank/DDBJ whole genome shotgun (WGS) entry which is preliminary data.</text>
</comment>
<keyword evidence="4" id="KW-1185">Reference proteome</keyword>
<organism evidence="3 4">
    <name type="scientific">Tenebrio molitor</name>
    <name type="common">Yellow mealworm beetle</name>
    <dbReference type="NCBI Taxonomy" id="7067"/>
    <lineage>
        <taxon>Eukaryota</taxon>
        <taxon>Metazoa</taxon>
        <taxon>Ecdysozoa</taxon>
        <taxon>Arthropoda</taxon>
        <taxon>Hexapoda</taxon>
        <taxon>Insecta</taxon>
        <taxon>Pterygota</taxon>
        <taxon>Neoptera</taxon>
        <taxon>Endopterygota</taxon>
        <taxon>Coleoptera</taxon>
        <taxon>Polyphaga</taxon>
        <taxon>Cucujiformia</taxon>
        <taxon>Tenebrionidae</taxon>
        <taxon>Tenebrio</taxon>
    </lineage>
</organism>
<evidence type="ECO:0000313" key="4">
    <source>
        <dbReference type="Proteomes" id="UP000719412"/>
    </source>
</evidence>
<feature type="region of interest" description="Disordered" evidence="1">
    <location>
        <begin position="175"/>
        <end position="194"/>
    </location>
</feature>
<reference evidence="3" key="2">
    <citation type="submission" date="2021-08" db="EMBL/GenBank/DDBJ databases">
        <authorList>
            <person name="Eriksson T."/>
        </authorList>
    </citation>
    <scope>NUCLEOTIDE SEQUENCE</scope>
    <source>
        <strain evidence="3">Stoneville</strain>
        <tissue evidence="3">Whole head</tissue>
    </source>
</reference>
<name>A0A8J6LBN8_TENMO</name>
<dbReference type="AlphaFoldDB" id="A0A8J6LBN8"/>
<gene>
    <name evidence="3" type="ORF">GEV33_007805</name>
</gene>
<protein>
    <recommendedName>
        <fullName evidence="2">Heme NO-binding domain-containing protein</fullName>
    </recommendedName>
</protein>
<dbReference type="InterPro" id="IPR011644">
    <property type="entry name" value="Heme_NO-bd"/>
</dbReference>
<dbReference type="Pfam" id="PF07700">
    <property type="entry name" value="HNOB"/>
    <property type="match status" value="1"/>
</dbReference>
<sequence length="194" mass="21832">MVSFKFWFYDAIYDCGDNEALQVALESLLHKENETNPSRYSCLKRLPSNVSHCSHYAYLEDLYDIISSEDEIDEVDFLDRLGQELISTTCTGRVERAFKCLGGDLKEFLTTLDGVHDVLKSQEEVDREGEAFICTTTESHLRLDFTTERPAVAYLLVGSLKAATTRGTSALGYGRSRAGRWRARRRSSSGVPSP</sequence>
<dbReference type="Gene3D" id="3.90.1520.10">
    <property type="entry name" value="H-NOX domain"/>
    <property type="match status" value="1"/>
</dbReference>
<dbReference type="GO" id="GO:0020037">
    <property type="term" value="F:heme binding"/>
    <property type="evidence" value="ECO:0007669"/>
    <property type="project" value="InterPro"/>
</dbReference>
<dbReference type="InterPro" id="IPR038158">
    <property type="entry name" value="H-NOX_domain_sf"/>
</dbReference>
<evidence type="ECO:0000259" key="2">
    <source>
        <dbReference type="Pfam" id="PF07700"/>
    </source>
</evidence>
<feature type="domain" description="Heme NO-binding" evidence="2">
    <location>
        <begin position="60"/>
        <end position="163"/>
    </location>
</feature>
<evidence type="ECO:0000313" key="3">
    <source>
        <dbReference type="EMBL" id="KAH0814985.1"/>
    </source>
</evidence>
<reference evidence="3" key="1">
    <citation type="journal article" date="2020" name="J Insects Food Feed">
        <title>The yellow mealworm (Tenebrio molitor) genome: a resource for the emerging insects as food and feed industry.</title>
        <authorList>
            <person name="Eriksson T."/>
            <person name="Andere A."/>
            <person name="Kelstrup H."/>
            <person name="Emery V."/>
            <person name="Picard C."/>
        </authorList>
    </citation>
    <scope>NUCLEOTIDE SEQUENCE</scope>
    <source>
        <strain evidence="3">Stoneville</strain>
        <tissue evidence="3">Whole head</tissue>
    </source>
</reference>
<feature type="compositionally biased region" description="Basic residues" evidence="1">
    <location>
        <begin position="177"/>
        <end position="187"/>
    </location>
</feature>
<proteinExistence type="predicted"/>